<dbReference type="EC" id="1.2.1.27" evidence="2"/>
<evidence type="ECO:0000256" key="1">
    <source>
        <dbReference type="ARBA" id="ARBA00009986"/>
    </source>
</evidence>
<dbReference type="GO" id="GO:0004491">
    <property type="term" value="F:methylmalonate-semialdehyde dehydrogenase (acylating, NAD) activity"/>
    <property type="evidence" value="ECO:0007669"/>
    <property type="project" value="UniProtKB-EC"/>
</dbReference>
<dbReference type="Proteomes" id="UP000424527">
    <property type="component" value="Unassembled WGS sequence"/>
</dbReference>
<dbReference type="Gene3D" id="3.40.605.10">
    <property type="entry name" value="Aldehyde Dehydrogenase, Chain A, domain 1"/>
    <property type="match status" value="1"/>
</dbReference>
<dbReference type="InterPro" id="IPR015590">
    <property type="entry name" value="Aldehyde_DH_dom"/>
</dbReference>
<dbReference type="PROSITE" id="PS00070">
    <property type="entry name" value="ALDEHYDE_DEHYDR_CYS"/>
    <property type="match status" value="1"/>
</dbReference>
<dbReference type="InterPro" id="IPR016163">
    <property type="entry name" value="Ald_DH_C"/>
</dbReference>
<feature type="region of interest" description="Disordered" evidence="12">
    <location>
        <begin position="1"/>
        <end position="20"/>
    </location>
</feature>
<keyword evidence="4" id="KW-0520">NAD</keyword>
<proteinExistence type="inferred from homology"/>
<keyword evidence="15" id="KW-1185">Reference proteome</keyword>
<dbReference type="Pfam" id="PF00171">
    <property type="entry name" value="Aldedh"/>
    <property type="match status" value="1"/>
</dbReference>
<comment type="caution">
    <text evidence="14">The sequence shown here is derived from an EMBL/GenBank/DDBJ whole genome shotgun (WGS) entry which is preliminary data.</text>
</comment>
<evidence type="ECO:0000256" key="2">
    <source>
        <dbReference type="ARBA" id="ARBA00013048"/>
    </source>
</evidence>
<comment type="catalytic activity">
    <reaction evidence="8">
        <text>(R)-2-methyl-3-oxopropanoate + NAD(+) + CoA + H2O = propanoyl-CoA + hydrogencarbonate + NADH + H(+)</text>
        <dbReference type="Rhea" id="RHEA:76623"/>
        <dbReference type="ChEBI" id="CHEBI:15377"/>
        <dbReference type="ChEBI" id="CHEBI:15378"/>
        <dbReference type="ChEBI" id="CHEBI:17544"/>
        <dbReference type="ChEBI" id="CHEBI:57287"/>
        <dbReference type="ChEBI" id="CHEBI:57392"/>
        <dbReference type="ChEBI" id="CHEBI:57540"/>
        <dbReference type="ChEBI" id="CHEBI:57945"/>
        <dbReference type="ChEBI" id="CHEBI:141212"/>
    </reaction>
    <physiologicalReaction direction="left-to-right" evidence="8">
        <dbReference type="Rhea" id="RHEA:76624"/>
    </physiologicalReaction>
</comment>
<dbReference type="GO" id="GO:0006574">
    <property type="term" value="P:L-valine catabolic process"/>
    <property type="evidence" value="ECO:0007669"/>
    <property type="project" value="TreeGrafter"/>
</dbReference>
<dbReference type="InterPro" id="IPR016162">
    <property type="entry name" value="Ald_DH_N"/>
</dbReference>
<evidence type="ECO:0000256" key="10">
    <source>
        <dbReference type="ARBA" id="ARBA00070713"/>
    </source>
</evidence>
<feature type="domain" description="Aldehyde dehydrogenase" evidence="13">
    <location>
        <begin position="110"/>
        <end position="574"/>
    </location>
</feature>
<gene>
    <name evidence="14" type="ORF">D5F01_LYC11571</name>
</gene>
<dbReference type="FunFam" id="3.40.309.10:FF:000002">
    <property type="entry name" value="Methylmalonate-semialdehyde dehydrogenase (Acylating)"/>
    <property type="match status" value="1"/>
</dbReference>
<sequence>MESTHNVGQSGRAIRGSADTVANSKPQISLKSRPQVLRLCWVETCTLSAAGHRPTCAAALKQVGLLFNNISTMATTALRSVLRTKVPLKVGRMCYSSSVPTTKLFIDGKFVESKTSEWLDIHNPATNEVISRVPKATQEEMLAAVDSCSRAFHSWSETSILTRQQIFLRYQQLIKDNIKELAKAITVEQGKTLADAEGDVFRGLQVVEHACSITSLMLGETLPSITKDMDTYTYRLPVGVCAGIAPFNFPAMIPLWMFPMGMVCGNTYLLKPSERVPTCAMLLAKMLQDAGAPDGTLNVIHGQHAAVNFICDHPAIRAISFVGSNQAGEYIYERGSKNGKRVQSNMGAKNHGVVMPDANKENTLNQLVGAAFGAAGQRCMALSTAILVGEARSWLPELVERSKALRVNAGDQPGADVGPLISPQAKERVCSLIQSGVDEGAKLLLDGRKVNVKGYERGNFVGPTIISSVTPKMKCYTEEIFGPVLVVLEADSLDDAINLVNSNPYGNGTAIFTTNGATARKYTHEVDVGQVGVNVPIPVPLPMFSFTGSRGSFRGDMNFYGKQGIQFYTQIKTVTSQWKAEDATLKSPAVTMPTMGR</sequence>
<reference evidence="14 15" key="1">
    <citation type="submission" date="2019-07" db="EMBL/GenBank/DDBJ databases">
        <title>Chromosome genome assembly for large yellow croaker.</title>
        <authorList>
            <person name="Xiao S."/>
        </authorList>
    </citation>
    <scope>NUCLEOTIDE SEQUENCE [LARGE SCALE GENOMIC DNA]</scope>
    <source>
        <strain evidence="14">JMULYC20181020</strain>
        <tissue evidence="14">Muscle</tissue>
    </source>
</reference>
<evidence type="ECO:0000313" key="15">
    <source>
        <dbReference type="Proteomes" id="UP000424527"/>
    </source>
</evidence>
<dbReference type="InterPro" id="IPR010061">
    <property type="entry name" value="MeMal-semiAld_DH"/>
</dbReference>
<evidence type="ECO:0000256" key="12">
    <source>
        <dbReference type="SAM" id="MobiDB-lite"/>
    </source>
</evidence>
<dbReference type="GO" id="GO:0006210">
    <property type="term" value="P:thymine catabolic process"/>
    <property type="evidence" value="ECO:0007669"/>
    <property type="project" value="TreeGrafter"/>
</dbReference>
<evidence type="ECO:0000259" key="13">
    <source>
        <dbReference type="Pfam" id="PF00171"/>
    </source>
</evidence>
<evidence type="ECO:0000256" key="4">
    <source>
        <dbReference type="ARBA" id="ARBA00023027"/>
    </source>
</evidence>
<comment type="catalytic activity">
    <reaction evidence="7">
        <text>(S)-2-methyl-3-oxopropanoate + NAD(+) + CoA + H2O = propanoyl-CoA + hydrogencarbonate + NADH + H(+)</text>
        <dbReference type="Rhea" id="RHEA:76627"/>
        <dbReference type="ChEBI" id="CHEBI:15377"/>
        <dbReference type="ChEBI" id="CHEBI:15378"/>
        <dbReference type="ChEBI" id="CHEBI:17544"/>
        <dbReference type="ChEBI" id="CHEBI:57287"/>
        <dbReference type="ChEBI" id="CHEBI:57392"/>
        <dbReference type="ChEBI" id="CHEBI:57540"/>
        <dbReference type="ChEBI" id="CHEBI:57945"/>
        <dbReference type="ChEBI" id="CHEBI:62413"/>
    </reaction>
    <physiologicalReaction direction="left-to-right" evidence="7">
        <dbReference type="Rhea" id="RHEA:76628"/>
    </physiologicalReaction>
</comment>
<keyword evidence="3" id="KW-0560">Oxidoreductase</keyword>
<dbReference type="InterPro" id="IPR016160">
    <property type="entry name" value="Ald_DH_CS_CYS"/>
</dbReference>
<name>A0A6G0IF12_LARCR</name>
<comment type="catalytic activity">
    <reaction evidence="5">
        <text>2-methyl-3-oxopropanoate + NAD(+) + CoA + H2O = propanoyl-CoA + hydrogencarbonate + NADH + H(+)</text>
        <dbReference type="Rhea" id="RHEA:20804"/>
        <dbReference type="ChEBI" id="CHEBI:15377"/>
        <dbReference type="ChEBI" id="CHEBI:15378"/>
        <dbReference type="ChEBI" id="CHEBI:17544"/>
        <dbReference type="ChEBI" id="CHEBI:57287"/>
        <dbReference type="ChEBI" id="CHEBI:57392"/>
        <dbReference type="ChEBI" id="CHEBI:57540"/>
        <dbReference type="ChEBI" id="CHEBI:57700"/>
        <dbReference type="ChEBI" id="CHEBI:57945"/>
        <dbReference type="EC" id="1.2.1.27"/>
    </reaction>
    <physiologicalReaction direction="left-to-right" evidence="5">
        <dbReference type="Rhea" id="RHEA:20805"/>
    </physiologicalReaction>
</comment>
<evidence type="ECO:0000256" key="7">
    <source>
        <dbReference type="ARBA" id="ARBA00052083"/>
    </source>
</evidence>
<comment type="catalytic activity">
    <reaction evidence="6">
        <text>3-oxopropanoate + NAD(+) + CoA + H2O = hydrogencarbonate + acetyl-CoA + NADH + H(+)</text>
        <dbReference type="Rhea" id="RHEA:76615"/>
        <dbReference type="ChEBI" id="CHEBI:15377"/>
        <dbReference type="ChEBI" id="CHEBI:15378"/>
        <dbReference type="ChEBI" id="CHEBI:17544"/>
        <dbReference type="ChEBI" id="CHEBI:33190"/>
        <dbReference type="ChEBI" id="CHEBI:57287"/>
        <dbReference type="ChEBI" id="CHEBI:57288"/>
        <dbReference type="ChEBI" id="CHEBI:57540"/>
        <dbReference type="ChEBI" id="CHEBI:57945"/>
        <dbReference type="EC" id="1.2.1.27"/>
    </reaction>
    <physiologicalReaction direction="left-to-right" evidence="6">
        <dbReference type="Rhea" id="RHEA:76616"/>
    </physiologicalReaction>
</comment>
<dbReference type="PANTHER" id="PTHR43866">
    <property type="entry name" value="MALONATE-SEMIALDEHYDE DEHYDROGENASE"/>
    <property type="match status" value="1"/>
</dbReference>
<evidence type="ECO:0000256" key="5">
    <source>
        <dbReference type="ARBA" id="ARBA00047644"/>
    </source>
</evidence>
<accession>A0A6G0IF12</accession>
<dbReference type="GO" id="GO:0005739">
    <property type="term" value="C:mitochondrion"/>
    <property type="evidence" value="ECO:0007669"/>
    <property type="project" value="TreeGrafter"/>
</dbReference>
<dbReference type="EMBL" id="REGW02000011">
    <property type="protein sequence ID" value="KAE8289861.1"/>
    <property type="molecule type" value="Genomic_DNA"/>
</dbReference>
<dbReference type="PANTHER" id="PTHR43866:SF3">
    <property type="entry name" value="METHYLMALONATE-SEMIALDEHYDE DEHYDROGENASE [ACYLATING], MITOCHONDRIAL"/>
    <property type="match status" value="1"/>
</dbReference>
<dbReference type="NCBIfam" id="TIGR01722">
    <property type="entry name" value="MMSDH"/>
    <property type="match status" value="1"/>
</dbReference>
<comment type="similarity">
    <text evidence="1">Belongs to the aldehyde dehydrogenase family.</text>
</comment>
<dbReference type="Gene3D" id="3.40.309.10">
    <property type="entry name" value="Aldehyde Dehydrogenase, Chain A, domain 2"/>
    <property type="match status" value="1"/>
</dbReference>
<dbReference type="CDD" id="cd07085">
    <property type="entry name" value="ALDH_F6_MMSDH"/>
    <property type="match status" value="1"/>
</dbReference>
<dbReference type="SUPFAM" id="SSF53720">
    <property type="entry name" value="ALDH-like"/>
    <property type="match status" value="1"/>
</dbReference>
<evidence type="ECO:0000256" key="6">
    <source>
        <dbReference type="ARBA" id="ARBA00048821"/>
    </source>
</evidence>
<evidence type="ECO:0000256" key="3">
    <source>
        <dbReference type="ARBA" id="ARBA00023002"/>
    </source>
</evidence>
<evidence type="ECO:0000313" key="14">
    <source>
        <dbReference type="EMBL" id="KAE8289861.1"/>
    </source>
</evidence>
<protein>
    <recommendedName>
        <fullName evidence="10">Methylmalonate-semialdehyde/malonate-semialdehyde dehydrogenase [acylating], mitochondrial</fullName>
        <ecNumber evidence="2">1.2.1.27</ecNumber>
    </recommendedName>
    <alternativeName>
        <fullName evidence="11">Aldehyde dehydrogenase family 6 member A1</fullName>
    </alternativeName>
</protein>
<dbReference type="FunFam" id="3.40.605.10:FF:000003">
    <property type="entry name" value="Methylmalonate-semialdehyde dehydrogenase [acylating]"/>
    <property type="match status" value="1"/>
</dbReference>
<evidence type="ECO:0000256" key="11">
    <source>
        <dbReference type="ARBA" id="ARBA00082579"/>
    </source>
</evidence>
<evidence type="ECO:0000256" key="9">
    <source>
        <dbReference type="ARBA" id="ARBA00060189"/>
    </source>
</evidence>
<organism evidence="14 15">
    <name type="scientific">Larimichthys crocea</name>
    <name type="common">Large yellow croaker</name>
    <name type="synonym">Pseudosciaena crocea</name>
    <dbReference type="NCBI Taxonomy" id="215358"/>
    <lineage>
        <taxon>Eukaryota</taxon>
        <taxon>Metazoa</taxon>
        <taxon>Chordata</taxon>
        <taxon>Craniata</taxon>
        <taxon>Vertebrata</taxon>
        <taxon>Euteleostomi</taxon>
        <taxon>Actinopterygii</taxon>
        <taxon>Neopterygii</taxon>
        <taxon>Teleostei</taxon>
        <taxon>Neoteleostei</taxon>
        <taxon>Acanthomorphata</taxon>
        <taxon>Eupercaria</taxon>
        <taxon>Sciaenidae</taxon>
        <taxon>Larimichthys</taxon>
    </lineage>
</organism>
<comment type="function">
    <text evidence="9">Malonate and methylmalonate semialdehyde dehydrogenase involved in the catabolism of valine, thymine, and compounds catabolized by way of beta-alanine, including uracil and cytidine.</text>
</comment>
<dbReference type="InterPro" id="IPR016161">
    <property type="entry name" value="Ald_DH/histidinol_DH"/>
</dbReference>
<evidence type="ECO:0000256" key="8">
    <source>
        <dbReference type="ARBA" id="ARBA00052297"/>
    </source>
</evidence>
<dbReference type="AlphaFoldDB" id="A0A6G0IF12"/>